<protein>
    <submittedName>
        <fullName evidence="1">Uncharacterized protein</fullName>
    </submittedName>
</protein>
<proteinExistence type="predicted"/>
<reference evidence="1 2" key="1">
    <citation type="journal article" date="2020" name="Cell">
        <title>Large-Scale Comparative Analyses of Tick Genomes Elucidate Their Genetic Diversity and Vector Capacities.</title>
        <authorList>
            <consortium name="Tick Genome and Microbiome Consortium (TIGMIC)"/>
            <person name="Jia N."/>
            <person name="Wang J."/>
            <person name="Shi W."/>
            <person name="Du L."/>
            <person name="Sun Y."/>
            <person name="Zhan W."/>
            <person name="Jiang J.F."/>
            <person name="Wang Q."/>
            <person name="Zhang B."/>
            <person name="Ji P."/>
            <person name="Bell-Sakyi L."/>
            <person name="Cui X.M."/>
            <person name="Yuan T.T."/>
            <person name="Jiang B.G."/>
            <person name="Yang W.F."/>
            <person name="Lam T.T."/>
            <person name="Chang Q.C."/>
            <person name="Ding S.J."/>
            <person name="Wang X.J."/>
            <person name="Zhu J.G."/>
            <person name="Ruan X.D."/>
            <person name="Zhao L."/>
            <person name="Wei J.T."/>
            <person name="Ye R.Z."/>
            <person name="Que T.C."/>
            <person name="Du C.H."/>
            <person name="Zhou Y.H."/>
            <person name="Cheng J.X."/>
            <person name="Dai P.F."/>
            <person name="Guo W.B."/>
            <person name="Han X.H."/>
            <person name="Huang E.J."/>
            <person name="Li L.F."/>
            <person name="Wei W."/>
            <person name="Gao Y.C."/>
            <person name="Liu J.Z."/>
            <person name="Shao H.Z."/>
            <person name="Wang X."/>
            <person name="Wang C.C."/>
            <person name="Yang T.C."/>
            <person name="Huo Q.B."/>
            <person name="Li W."/>
            <person name="Chen H.Y."/>
            <person name="Chen S.E."/>
            <person name="Zhou L.G."/>
            <person name="Ni X.B."/>
            <person name="Tian J.H."/>
            <person name="Sheng Y."/>
            <person name="Liu T."/>
            <person name="Pan Y.S."/>
            <person name="Xia L.Y."/>
            <person name="Li J."/>
            <person name="Zhao F."/>
            <person name="Cao W.C."/>
        </authorList>
    </citation>
    <scope>NUCLEOTIDE SEQUENCE [LARGE SCALE GENOMIC DNA]</scope>
    <source>
        <strain evidence="1">Iper-2018</strain>
    </source>
</reference>
<gene>
    <name evidence="1" type="ORF">HPB47_006002</name>
</gene>
<feature type="non-terminal residue" evidence="1">
    <location>
        <position position="601"/>
    </location>
</feature>
<dbReference type="EMBL" id="JABSTQ010010903">
    <property type="protein sequence ID" value="KAG0416976.1"/>
    <property type="molecule type" value="Genomic_DNA"/>
</dbReference>
<evidence type="ECO:0000313" key="1">
    <source>
        <dbReference type="EMBL" id="KAG0416976.1"/>
    </source>
</evidence>
<comment type="caution">
    <text evidence="1">The sequence shown here is derived from an EMBL/GenBank/DDBJ whole genome shotgun (WGS) entry which is preliminary data.</text>
</comment>
<accession>A0AC60PBE9</accession>
<evidence type="ECO:0000313" key="2">
    <source>
        <dbReference type="Proteomes" id="UP000805193"/>
    </source>
</evidence>
<feature type="non-terminal residue" evidence="1">
    <location>
        <position position="1"/>
    </location>
</feature>
<sequence length="601" mass="68061">ITRNSNYWKKQNVVHMTFFETFGMLPKILRMPIHELDLGNQRKYGKLYGAFEGSSPTLIVSDPEIVKQVLVKDFSQLANRRLLTFNDDILNNMMSVATVERWRRIRPAVSPAFSTGKLRKMNGLIQDCANLTCEHLHKAAENKEELDIKQFFGHYTLDVIGRCAFGTKVDSHTNQTNEFVTKARKAFTTTINPLLLVIMLSPKFFPTEIFLYFKDICVSIIKKRKEANIRPQDFLQLMVDAQESGIAEIGSDGVQDMENSLYNLGSEQKSETSFITKSLTQDEALSQCVLFFTAGFETTSTTIAFAVYQLALCPDIQDRLRQEVDDCFAKHGPEPSLDAVSKLEYLHCVVSETLRMYPPAPRVDRTTTKDYVLEGTGIRLFKGCVVGIPVYAMHHDPQNFPDPFKFDPERFSNENMGSIRPYTYLPFGAGPRNCVGMRFAIQMVKLCLAHAVHNVQFVRTAKTQPVPQLDMENLEDYGRVFGAFEGLKPALMVSDPEIVKQVLVKDFSQLANRREICFNDDVLDNMMSSATVERWRKIRPAVSPAFSTGKLRKRHQDFLQLMVDAQESGIAEVGSDGGQDMENSLYNLGSEQKSETSFVTK</sequence>
<keyword evidence="2" id="KW-1185">Reference proteome</keyword>
<organism evidence="1 2">
    <name type="scientific">Ixodes persulcatus</name>
    <name type="common">Taiga tick</name>
    <dbReference type="NCBI Taxonomy" id="34615"/>
    <lineage>
        <taxon>Eukaryota</taxon>
        <taxon>Metazoa</taxon>
        <taxon>Ecdysozoa</taxon>
        <taxon>Arthropoda</taxon>
        <taxon>Chelicerata</taxon>
        <taxon>Arachnida</taxon>
        <taxon>Acari</taxon>
        <taxon>Parasitiformes</taxon>
        <taxon>Ixodida</taxon>
        <taxon>Ixodoidea</taxon>
        <taxon>Ixodidae</taxon>
        <taxon>Ixodinae</taxon>
        <taxon>Ixodes</taxon>
    </lineage>
</organism>
<dbReference type="Proteomes" id="UP000805193">
    <property type="component" value="Unassembled WGS sequence"/>
</dbReference>
<name>A0AC60PBE9_IXOPE</name>